<dbReference type="RefSeq" id="WP_237025341.1">
    <property type="nucleotide sequence ID" value="NZ_BJMA01000061.1"/>
</dbReference>
<evidence type="ECO:0000259" key="1">
    <source>
        <dbReference type="Pfam" id="PF07728"/>
    </source>
</evidence>
<feature type="domain" description="ATPase dynein-related AAA" evidence="1">
    <location>
        <begin position="340"/>
        <end position="482"/>
    </location>
</feature>
<sequence>MLTAGKQDFKLVGYLNSIEDIIINMSGEAYIKLTTISDLPESIDINDFYGSINVYVSKFNTISLYDNMYDADDVRVQHIWDELSSLLIEVTPDVKADKNRPNKYWWWGDRVRVQKMNESFQPNKDTKMVAMPVFSKENSATGIETVTDFEDAIRSKKLLGKLTADWSRDKYDIPTAIIWKEDDFNLTVYTGIDQQIYTNYGIIYVLEDQKGRKISITEENKSWFNAQYQFDDVVYIPIDVAFGEYLSKAVFLDDEKTTDSLVMSDNTATNTMLSEKSMVTKVTDKMDSNRNTSESNDHSEQSKDLEFLLQFRENTKQKGLYYSDSDLVNFHISMKTDGMVILSGLSGTGKSKLVTEYATALKANIRFVPVRPFWADDSDLLGYADTVNNIYRPGDSGLIDTLIDAQDNDKSLFIVVFDEMNLARVEHYFSQFLSVLEMDSGDRMLTLYNQQLESRLYNSEKYPSNIRISDNVLFVGTVNTDESTYQFSDKVLDRSNVMTLKMIPFGSIDETVGSPVERSKREVIKASDFQKMKKVNTEAKLTSDEKNMLWEIHKALNNVDANIGIGWRIVRQIDKYLMNIPDDIDSYTREKAFDMQIIQRVLTKVRGSEDQMRALVGKDTAEGKHEPGKLENILDQYSDSSPFEGSRQVIARKSKELNLYGFTV</sequence>
<dbReference type="EMBL" id="CP016699">
    <property type="protein sequence ID" value="ARD97429.1"/>
    <property type="molecule type" value="Genomic_DNA"/>
</dbReference>
<geneLocation type="plasmid" evidence="3">
    <name>p275a</name>
</geneLocation>
<proteinExistence type="predicted"/>
<dbReference type="GO" id="GO:0016887">
    <property type="term" value="F:ATP hydrolysis activity"/>
    <property type="evidence" value="ECO:0007669"/>
    <property type="project" value="InterPro"/>
</dbReference>
<dbReference type="Proteomes" id="UP000192085">
    <property type="component" value="Plasmid p275A"/>
</dbReference>
<evidence type="ECO:0000313" key="2">
    <source>
        <dbReference type="EMBL" id="ARD97429.1"/>
    </source>
</evidence>
<accession>A0A1V0NBY4</accession>
<dbReference type="Pfam" id="PF07728">
    <property type="entry name" value="AAA_5"/>
    <property type="match status" value="1"/>
</dbReference>
<gene>
    <name evidence="2" type="ORF">LL275_pA082</name>
</gene>
<name>A0A1V0NBY4_LACLL</name>
<dbReference type="InterPro" id="IPR011704">
    <property type="entry name" value="ATPase_dyneun-rel_AAA"/>
</dbReference>
<dbReference type="InterPro" id="IPR027417">
    <property type="entry name" value="P-loop_NTPase"/>
</dbReference>
<dbReference type="AlphaFoldDB" id="A0A1V0NBY4"/>
<dbReference type="SUPFAM" id="SSF52540">
    <property type="entry name" value="P-loop containing nucleoside triphosphate hydrolases"/>
    <property type="match status" value="1"/>
</dbReference>
<keyword evidence="2" id="KW-0614">Plasmid</keyword>
<reference evidence="2 3" key="1">
    <citation type="journal article" date="2017" name="BMC Genomics">
        <title>Comparative and functional genomics of the Lactococcus lactis taxon; insights into evolution and niche adaptation.</title>
        <authorList>
            <person name="Kelleher P."/>
            <person name="Bottacini F."/>
            <person name="Mahony J."/>
            <person name="Kilcawley K.N."/>
            <person name="van Sinderen D."/>
        </authorList>
    </citation>
    <scope>NUCLEOTIDE SEQUENCE [LARGE SCALE GENOMIC DNA]</scope>
    <source>
        <strain evidence="2 3">275</strain>
        <plasmid evidence="3">p275a</plasmid>
    </source>
</reference>
<dbReference type="Gene3D" id="3.40.50.300">
    <property type="entry name" value="P-loop containing nucleotide triphosphate hydrolases"/>
    <property type="match status" value="1"/>
</dbReference>
<organism evidence="2 3">
    <name type="scientific">Lactococcus lactis subsp. lactis</name>
    <name type="common">Streptococcus lactis</name>
    <dbReference type="NCBI Taxonomy" id="1360"/>
    <lineage>
        <taxon>Bacteria</taxon>
        <taxon>Bacillati</taxon>
        <taxon>Bacillota</taxon>
        <taxon>Bacilli</taxon>
        <taxon>Lactobacillales</taxon>
        <taxon>Streptococcaceae</taxon>
        <taxon>Lactococcus</taxon>
    </lineage>
</organism>
<protein>
    <submittedName>
        <fullName evidence="2">ATPase</fullName>
    </submittedName>
</protein>
<dbReference type="GO" id="GO:0005524">
    <property type="term" value="F:ATP binding"/>
    <property type="evidence" value="ECO:0007669"/>
    <property type="project" value="InterPro"/>
</dbReference>
<evidence type="ECO:0000313" key="3">
    <source>
        <dbReference type="Proteomes" id="UP000192085"/>
    </source>
</evidence>